<feature type="transmembrane region" description="Helical" evidence="6">
    <location>
        <begin position="883"/>
        <end position="903"/>
    </location>
</feature>
<feature type="transmembrane region" description="Helical" evidence="6">
    <location>
        <begin position="709"/>
        <end position="727"/>
    </location>
</feature>
<dbReference type="GO" id="GO:0022857">
    <property type="term" value="F:transmembrane transporter activity"/>
    <property type="evidence" value="ECO:0007669"/>
    <property type="project" value="InterPro"/>
</dbReference>
<dbReference type="Proteomes" id="UP000026960">
    <property type="component" value="Chromosome 1"/>
</dbReference>
<feature type="transmembrane region" description="Helical" evidence="6">
    <location>
        <begin position="486"/>
        <end position="506"/>
    </location>
</feature>
<feature type="transmembrane region" description="Helical" evidence="6">
    <location>
        <begin position="406"/>
        <end position="424"/>
    </location>
</feature>
<name>A0A0D3EPX5_9ORYZ</name>
<feature type="transmembrane region" description="Helical" evidence="6">
    <location>
        <begin position="537"/>
        <end position="557"/>
    </location>
</feature>
<feature type="transmembrane region" description="Helical" evidence="6">
    <location>
        <begin position="246"/>
        <end position="266"/>
    </location>
</feature>
<dbReference type="InterPro" id="IPR037185">
    <property type="entry name" value="EmrE-like"/>
</dbReference>
<keyword evidence="4 6" id="KW-1133">Transmembrane helix</keyword>
<evidence type="ECO:0000256" key="3">
    <source>
        <dbReference type="ARBA" id="ARBA00022692"/>
    </source>
</evidence>
<dbReference type="Gramene" id="OBART01G18870.1">
    <property type="protein sequence ID" value="OBART01G18870.1"/>
    <property type="gene ID" value="OBART01G18870"/>
</dbReference>
<comment type="similarity">
    <text evidence="2">Belongs to the drug/metabolite transporter (DMT) superfamily. Plant drug/metabolite exporter (P-DME) (TC 2.A.7.4) family.</text>
</comment>
<dbReference type="EnsemblPlants" id="OBART01G18870.1">
    <property type="protein sequence ID" value="OBART01G18870.1"/>
    <property type="gene ID" value="OBART01G18870"/>
</dbReference>
<feature type="transmembrane region" description="Helical" evidence="6">
    <location>
        <begin position="278"/>
        <end position="298"/>
    </location>
</feature>
<evidence type="ECO:0000256" key="1">
    <source>
        <dbReference type="ARBA" id="ARBA00004141"/>
    </source>
</evidence>
<reference evidence="8" key="2">
    <citation type="submission" date="2015-03" db="UniProtKB">
        <authorList>
            <consortium name="EnsemblPlants"/>
        </authorList>
    </citation>
    <scope>IDENTIFICATION</scope>
</reference>
<protein>
    <recommendedName>
        <fullName evidence="7">EamA domain-containing protein</fullName>
    </recommendedName>
</protein>
<feature type="domain" description="EamA" evidence="7">
    <location>
        <begin position="853"/>
        <end position="991"/>
    </location>
</feature>
<reference evidence="8" key="1">
    <citation type="journal article" date="2009" name="Rice">
        <title>De Novo Next Generation Sequencing of Plant Genomes.</title>
        <authorList>
            <person name="Rounsley S."/>
            <person name="Marri P.R."/>
            <person name="Yu Y."/>
            <person name="He R."/>
            <person name="Sisneros N."/>
            <person name="Goicoechea J.L."/>
            <person name="Lee S.J."/>
            <person name="Angelova A."/>
            <person name="Kudrna D."/>
            <person name="Luo M."/>
            <person name="Affourtit J."/>
            <person name="Desany B."/>
            <person name="Knight J."/>
            <person name="Niazi F."/>
            <person name="Egholm M."/>
            <person name="Wing R.A."/>
        </authorList>
    </citation>
    <scope>NUCLEOTIDE SEQUENCE [LARGE SCALE GENOMIC DNA]</scope>
    <source>
        <strain evidence="8">cv. IRGC 105608</strain>
    </source>
</reference>
<dbReference type="Pfam" id="PF00892">
    <property type="entry name" value="EamA"/>
    <property type="match status" value="5"/>
</dbReference>
<keyword evidence="5 6" id="KW-0472">Membrane</keyword>
<dbReference type="GO" id="GO:0016020">
    <property type="term" value="C:membrane"/>
    <property type="evidence" value="ECO:0007669"/>
    <property type="project" value="UniProtKB-SubCell"/>
</dbReference>
<evidence type="ECO:0000313" key="9">
    <source>
        <dbReference type="Proteomes" id="UP000026960"/>
    </source>
</evidence>
<feature type="transmembrane region" description="Helical" evidence="6">
    <location>
        <begin position="73"/>
        <end position="97"/>
    </location>
</feature>
<feature type="domain" description="EamA" evidence="7">
    <location>
        <begin position="539"/>
        <end position="677"/>
    </location>
</feature>
<evidence type="ECO:0000256" key="5">
    <source>
        <dbReference type="ARBA" id="ARBA00023136"/>
    </source>
</evidence>
<sequence length="1015" mass="110704">MAASNLDVFEACHERLQHCARATRRTILTKVAFSQGTSTYVLVFYRNIIAAVVLLPVALAVERKTAPPLSLKVSLKLFVHALCGMSAAMNISCIGLNYSSATAASAVQNIMPVLTFFLAVLMGMESFKLKMCHGIVKISGIVFCAVGVSVLALYQGPDLKSFIKHHLFPHTNRVGTHSSRNWILGIFLQFLATLMWALWAVLQGPLLEEYPSKLLNTTLQIVFSAVQSFFMALVLERDFSRWKLGFDIGLVAIIYCGIVVSAISFYMQIWIIDKRGPVFLCMTVPLTLVITIILELLIGEAVTLGSIISGALMVVGLYTVLLGKRIEEEGISSQGAYGMLSVMPEMPLLQQQAVHGCCWPELEPKLNNNGDTASPPAAIATIFKITWMQIVTKFAFNEGMSTSVFVFYRHVIAILFLVPVAFVLERKTAPPLTFKVISGAINIYSLGLSYASATSSSAIFNLLPAVAFILALLMKMESLNLKRINGIAKVSGVVLCIVGVIILAFYQGPELKSFNHQHLFRTSTVYAAATSHPATTWILGIFLTTLSTTCWALWTVLQGPMLEVYPSKLLNTTIQIVFATIQCFFIALAIERDFSRWKLHLDMGLIAVIYSGVLVSGVAYYMQVWVIDKSGPVFLAMTMPITLLVTIMLSSFVLGEAVTLGSIISGVVMVGGLYCVLWAKKSEQAAISKQQMIVTKIAFNRGMSTTVFVFYRHAIAILFLVPVAFVVERKTAPPLSYKILLKLFVHALYGIAGSVNIYGLGLSYSSATSSSAISNLLPVVAFFLAVLMGMESLNLKRIHGIAKVFGVLFSIVGVIILAFYQGPELKSLNLQHLSSRNVVPTGSTAYTTKAWTSGIFLTVLSTTSWALWTVLQGLMLEVYPSKLLNTTIQMVFATIQCFFIALAVERDFSRWKLGLDAGLIAVIYSGALVSGLAYYMQVWVIDKSGPVFLAMTMPITLIVTIVLSSFVLGEAVTLGSIISGVVMVGGLYCVLWAKKAEQAIASKEEATLPVQATQV</sequence>
<feature type="transmembrane region" description="Helical" evidence="6">
    <location>
        <begin position="43"/>
        <end position="61"/>
    </location>
</feature>
<evidence type="ECO:0000256" key="2">
    <source>
        <dbReference type="ARBA" id="ARBA00007635"/>
    </source>
</evidence>
<feature type="domain" description="EamA" evidence="7">
    <location>
        <begin position="27"/>
        <end position="138"/>
    </location>
</feature>
<dbReference type="InterPro" id="IPR030184">
    <property type="entry name" value="WAT1-related"/>
</dbReference>
<feature type="transmembrane region" description="Helical" evidence="6">
    <location>
        <begin position="801"/>
        <end position="820"/>
    </location>
</feature>
<evidence type="ECO:0000259" key="7">
    <source>
        <dbReference type="Pfam" id="PF00892"/>
    </source>
</evidence>
<feature type="transmembrane region" description="Helical" evidence="6">
    <location>
        <begin position="304"/>
        <end position="323"/>
    </location>
</feature>
<dbReference type="SUPFAM" id="SSF103481">
    <property type="entry name" value="Multidrug resistance efflux transporter EmrE"/>
    <property type="match status" value="5"/>
</dbReference>
<feature type="transmembrane region" description="Helical" evidence="6">
    <location>
        <begin position="947"/>
        <end position="968"/>
    </location>
</feature>
<feature type="transmembrane region" description="Helical" evidence="6">
    <location>
        <begin position="103"/>
        <end position="122"/>
    </location>
</feature>
<evidence type="ECO:0000256" key="4">
    <source>
        <dbReference type="ARBA" id="ARBA00022989"/>
    </source>
</evidence>
<dbReference type="InterPro" id="IPR000620">
    <property type="entry name" value="EamA_dom"/>
</dbReference>
<feature type="domain" description="EamA" evidence="7">
    <location>
        <begin position="184"/>
        <end position="321"/>
    </location>
</feature>
<proteinExistence type="inferred from homology"/>
<dbReference type="HOGENOM" id="CLU_005241_0_0_1"/>
<dbReference type="AlphaFoldDB" id="A0A0D3EPX5"/>
<keyword evidence="3 6" id="KW-0812">Transmembrane</keyword>
<dbReference type="PANTHER" id="PTHR31218">
    <property type="entry name" value="WAT1-RELATED PROTEIN"/>
    <property type="match status" value="1"/>
</dbReference>
<feature type="transmembrane region" description="Helical" evidence="6">
    <location>
        <begin position="602"/>
        <end position="621"/>
    </location>
</feature>
<comment type="subcellular location">
    <subcellularLocation>
        <location evidence="1">Membrane</location>
        <topology evidence="1">Multi-pass membrane protein</topology>
    </subcellularLocation>
</comment>
<accession>A0A0D3EPX5</accession>
<feature type="transmembrane region" description="Helical" evidence="6">
    <location>
        <begin position="134"/>
        <end position="154"/>
    </location>
</feature>
<keyword evidence="9" id="KW-1185">Reference proteome</keyword>
<dbReference type="eggNOG" id="ENOG502SIQU">
    <property type="taxonomic scope" value="Eukaryota"/>
</dbReference>
<feature type="transmembrane region" description="Helical" evidence="6">
    <location>
        <begin position="660"/>
        <end position="679"/>
    </location>
</feature>
<organism evidence="8">
    <name type="scientific">Oryza barthii</name>
    <dbReference type="NCBI Taxonomy" id="65489"/>
    <lineage>
        <taxon>Eukaryota</taxon>
        <taxon>Viridiplantae</taxon>
        <taxon>Streptophyta</taxon>
        <taxon>Embryophyta</taxon>
        <taxon>Tracheophyta</taxon>
        <taxon>Spermatophyta</taxon>
        <taxon>Magnoliopsida</taxon>
        <taxon>Liliopsida</taxon>
        <taxon>Poales</taxon>
        <taxon>Poaceae</taxon>
        <taxon>BOP clade</taxon>
        <taxon>Oryzoideae</taxon>
        <taxon>Oryzeae</taxon>
        <taxon>Oryzinae</taxon>
        <taxon>Oryza</taxon>
    </lineage>
</organism>
<feature type="transmembrane region" description="Helical" evidence="6">
    <location>
        <begin position="915"/>
        <end position="935"/>
    </location>
</feature>
<evidence type="ECO:0000313" key="8">
    <source>
        <dbReference type="EnsemblPlants" id="OBART01G18870.1"/>
    </source>
</evidence>
<feature type="transmembrane region" description="Helical" evidence="6">
    <location>
        <begin position="772"/>
        <end position="789"/>
    </location>
</feature>
<feature type="domain" description="EamA" evidence="7">
    <location>
        <begin position="693"/>
        <end position="810"/>
    </location>
</feature>
<feature type="transmembrane region" description="Helical" evidence="6">
    <location>
        <begin position="182"/>
        <end position="202"/>
    </location>
</feature>
<feature type="transmembrane region" description="Helical" evidence="6">
    <location>
        <begin position="739"/>
        <end position="760"/>
    </location>
</feature>
<feature type="transmembrane region" description="Helical" evidence="6">
    <location>
        <begin position="974"/>
        <end position="993"/>
    </location>
</feature>
<feature type="transmembrane region" description="Helical" evidence="6">
    <location>
        <begin position="214"/>
        <end position="234"/>
    </location>
</feature>
<feature type="transmembrane region" description="Helical" evidence="6">
    <location>
        <begin position="569"/>
        <end position="590"/>
    </location>
</feature>
<dbReference type="PaxDb" id="65489-OBART01G18870.1"/>
<evidence type="ECO:0000256" key="6">
    <source>
        <dbReference type="SAM" id="Phobius"/>
    </source>
</evidence>
<feature type="transmembrane region" description="Helical" evidence="6">
    <location>
        <begin position="444"/>
        <end position="474"/>
    </location>
</feature>
<feature type="transmembrane region" description="Helical" evidence="6">
    <location>
        <begin position="633"/>
        <end position="654"/>
    </location>
</feature>
<feature type="transmembrane region" description="Helical" evidence="6">
    <location>
        <begin position="850"/>
        <end position="871"/>
    </location>
</feature>